<sequence length="75" mass="8700">KLCKLGIPADLIEVDARHDFHLAWMNINLTWSPMWPDGRSIIFRHNYFNVQGVDLCAHLKGLWGARWAALNLQED</sequence>
<reference evidence="1 2" key="1">
    <citation type="journal article" date="2011" name="Science">
        <title>The Selaginella genome identifies genetic changes associated with the evolution of vascular plants.</title>
        <authorList>
            <person name="Banks J.A."/>
            <person name="Nishiyama T."/>
            <person name="Hasebe M."/>
            <person name="Bowman J.L."/>
            <person name="Gribskov M."/>
            <person name="dePamphilis C."/>
            <person name="Albert V.A."/>
            <person name="Aono N."/>
            <person name="Aoyama T."/>
            <person name="Ambrose B.A."/>
            <person name="Ashton N.W."/>
            <person name="Axtell M.J."/>
            <person name="Barker E."/>
            <person name="Barker M.S."/>
            <person name="Bennetzen J.L."/>
            <person name="Bonawitz N.D."/>
            <person name="Chapple C."/>
            <person name="Cheng C."/>
            <person name="Correa L.G."/>
            <person name="Dacre M."/>
            <person name="DeBarry J."/>
            <person name="Dreyer I."/>
            <person name="Elias M."/>
            <person name="Engstrom E.M."/>
            <person name="Estelle M."/>
            <person name="Feng L."/>
            <person name="Finet C."/>
            <person name="Floyd S.K."/>
            <person name="Frommer W.B."/>
            <person name="Fujita T."/>
            <person name="Gramzow L."/>
            <person name="Gutensohn M."/>
            <person name="Harholt J."/>
            <person name="Hattori M."/>
            <person name="Heyl A."/>
            <person name="Hirai T."/>
            <person name="Hiwatashi Y."/>
            <person name="Ishikawa M."/>
            <person name="Iwata M."/>
            <person name="Karol K.G."/>
            <person name="Koehler B."/>
            <person name="Kolukisaoglu U."/>
            <person name="Kubo M."/>
            <person name="Kurata T."/>
            <person name="Lalonde S."/>
            <person name="Li K."/>
            <person name="Li Y."/>
            <person name="Litt A."/>
            <person name="Lyons E."/>
            <person name="Manning G."/>
            <person name="Maruyama T."/>
            <person name="Michael T.P."/>
            <person name="Mikami K."/>
            <person name="Miyazaki S."/>
            <person name="Morinaga S."/>
            <person name="Murata T."/>
            <person name="Mueller-Roeber B."/>
            <person name="Nelson D.R."/>
            <person name="Obara M."/>
            <person name="Oguri Y."/>
            <person name="Olmstead R.G."/>
            <person name="Onodera N."/>
            <person name="Petersen B.L."/>
            <person name="Pils B."/>
            <person name="Prigge M."/>
            <person name="Rensing S.A."/>
            <person name="Riano-Pachon D.M."/>
            <person name="Roberts A.W."/>
            <person name="Sato Y."/>
            <person name="Scheller H.V."/>
            <person name="Schulz B."/>
            <person name="Schulz C."/>
            <person name="Shakirov E.V."/>
            <person name="Shibagaki N."/>
            <person name="Shinohara N."/>
            <person name="Shippen D.E."/>
            <person name="Soerensen I."/>
            <person name="Sotooka R."/>
            <person name="Sugimoto N."/>
            <person name="Sugita M."/>
            <person name="Sumikawa N."/>
            <person name="Tanurdzic M."/>
            <person name="Theissen G."/>
            <person name="Ulvskov P."/>
            <person name="Wakazuki S."/>
            <person name="Weng J.K."/>
            <person name="Willats W.W."/>
            <person name="Wipf D."/>
            <person name="Wolf P.G."/>
            <person name="Yang L."/>
            <person name="Zimmer A.D."/>
            <person name="Zhu Q."/>
            <person name="Mitros T."/>
            <person name="Hellsten U."/>
            <person name="Loque D."/>
            <person name="Otillar R."/>
            <person name="Salamov A."/>
            <person name="Schmutz J."/>
            <person name="Shapiro H."/>
            <person name="Lindquist E."/>
            <person name="Lucas S."/>
            <person name="Rokhsar D."/>
            <person name="Grigoriev I.V."/>
        </authorList>
    </citation>
    <scope>NUCLEOTIDE SEQUENCE [LARGE SCALE GENOMIC DNA]</scope>
</reference>
<name>D8SD57_SELML</name>
<dbReference type="PANTHER" id="PTHR37909">
    <property type="entry name" value="S-ADENOSYL-L-METHIONINE-DEPENDENT METHYLTRANSFERASES SUPERFAMILY PROTEIN"/>
    <property type="match status" value="1"/>
</dbReference>
<evidence type="ECO:0000313" key="1">
    <source>
        <dbReference type="EMBL" id="EFJ17562.1"/>
    </source>
</evidence>
<dbReference type="InParanoid" id="D8SD57"/>
<dbReference type="Gramene" id="EFJ17562">
    <property type="protein sequence ID" value="EFJ17562"/>
    <property type="gene ID" value="SELMODRAFT_114548"/>
</dbReference>
<dbReference type="STRING" id="88036.D8SD57"/>
<proteinExistence type="predicted"/>
<dbReference type="Proteomes" id="UP000001514">
    <property type="component" value="Unassembled WGS sequence"/>
</dbReference>
<evidence type="ECO:0000313" key="2">
    <source>
        <dbReference type="Proteomes" id="UP000001514"/>
    </source>
</evidence>
<dbReference type="KEGG" id="smo:SELMODRAFT_114548"/>
<dbReference type="EMBL" id="GL377613">
    <property type="protein sequence ID" value="EFJ17562.1"/>
    <property type="molecule type" value="Genomic_DNA"/>
</dbReference>
<gene>
    <name evidence="1" type="ORF">SELMODRAFT_114548</name>
</gene>
<dbReference type="AlphaFoldDB" id="D8SD57"/>
<dbReference type="PANTHER" id="PTHR37909:SF1">
    <property type="entry name" value="S-ADENOSYL-L-METHIONINE-DEPENDENT METHYLTRANSFERASES SUPERFAMILY PROTEIN"/>
    <property type="match status" value="1"/>
</dbReference>
<protein>
    <submittedName>
        <fullName evidence="1">Uncharacterized protein</fullName>
    </submittedName>
</protein>
<accession>D8SD57</accession>
<organism evidence="2">
    <name type="scientific">Selaginella moellendorffii</name>
    <name type="common">Spikemoss</name>
    <dbReference type="NCBI Taxonomy" id="88036"/>
    <lineage>
        <taxon>Eukaryota</taxon>
        <taxon>Viridiplantae</taxon>
        <taxon>Streptophyta</taxon>
        <taxon>Embryophyta</taxon>
        <taxon>Tracheophyta</taxon>
        <taxon>Lycopodiopsida</taxon>
        <taxon>Selaginellales</taxon>
        <taxon>Selaginellaceae</taxon>
        <taxon>Selaginella</taxon>
    </lineage>
</organism>
<dbReference type="HOGENOM" id="CLU_2678393_0_0_1"/>
<feature type="non-terminal residue" evidence="1">
    <location>
        <position position="1"/>
    </location>
</feature>
<keyword evidence="2" id="KW-1185">Reference proteome</keyword>